<evidence type="ECO:0000313" key="1">
    <source>
        <dbReference type="EMBL" id="TCO65086.1"/>
    </source>
</evidence>
<keyword evidence="2" id="KW-1185">Reference proteome</keyword>
<dbReference type="Proteomes" id="UP000295680">
    <property type="component" value="Unassembled WGS sequence"/>
</dbReference>
<reference evidence="1 2" key="1">
    <citation type="submission" date="2019-03" db="EMBL/GenBank/DDBJ databases">
        <title>Genomic Encyclopedia of Type Strains, Phase IV (KMG-IV): sequencing the most valuable type-strain genomes for metagenomic binning, comparative biology and taxonomic classification.</title>
        <authorList>
            <person name="Goeker M."/>
        </authorList>
    </citation>
    <scope>NUCLEOTIDE SEQUENCE [LARGE SCALE GENOMIC DNA]</scope>
    <source>
        <strain evidence="1 2">DSM 45934</strain>
    </source>
</reference>
<dbReference type="AlphaFoldDB" id="A0A4R2K5F7"/>
<dbReference type="SUPFAM" id="SSF48613">
    <property type="entry name" value="Heme oxygenase-like"/>
    <property type="match status" value="1"/>
</dbReference>
<gene>
    <name evidence="1" type="ORF">EV192_101870</name>
</gene>
<dbReference type="Gene3D" id="1.20.910.10">
    <property type="entry name" value="Heme oxygenase-like"/>
    <property type="match status" value="1"/>
</dbReference>
<comment type="caution">
    <text evidence="1">The sequence shown here is derived from an EMBL/GenBank/DDBJ whole genome shotgun (WGS) entry which is preliminary data.</text>
</comment>
<proteinExistence type="predicted"/>
<dbReference type="RefSeq" id="WP_341770839.1">
    <property type="nucleotide sequence ID" value="NZ_SLWS01000001.1"/>
</dbReference>
<name>A0A4R2K5F7_9PSEU</name>
<accession>A0A4R2K5F7</accession>
<sequence length="227" mass="24417">MTIQYSRNVSPVTSSARAVLSELQNDLTPPTGANRLLAHLAEGAAPVAVIGALAAEERWIIQSDWRAFLTLAARATEPGARQFFSGLAGGEGLALDLVQPLIDAAKFDESSYESQAGCQAYAAYVASLALNAEPVDAVLALFANFAAFGEFCAEIAKSLRANYGFDDHGAAFFDFFATPVAEPEQHALAAIQAALDTGWRPDEARRHGKLLLEYELMFWNTLADTKF</sequence>
<organism evidence="1 2">
    <name type="scientific">Actinocrispum wychmicini</name>
    <dbReference type="NCBI Taxonomy" id="1213861"/>
    <lineage>
        <taxon>Bacteria</taxon>
        <taxon>Bacillati</taxon>
        <taxon>Actinomycetota</taxon>
        <taxon>Actinomycetes</taxon>
        <taxon>Pseudonocardiales</taxon>
        <taxon>Pseudonocardiaceae</taxon>
        <taxon>Actinocrispum</taxon>
    </lineage>
</organism>
<protein>
    <submittedName>
        <fullName evidence="1">Uncharacterized protein</fullName>
    </submittedName>
</protein>
<dbReference type="InterPro" id="IPR016084">
    <property type="entry name" value="Haem_Oase-like_multi-hlx"/>
</dbReference>
<dbReference type="EMBL" id="SLWS01000001">
    <property type="protein sequence ID" value="TCO65086.1"/>
    <property type="molecule type" value="Genomic_DNA"/>
</dbReference>
<evidence type="ECO:0000313" key="2">
    <source>
        <dbReference type="Proteomes" id="UP000295680"/>
    </source>
</evidence>